<dbReference type="EMBL" id="KC662249">
    <property type="protein sequence ID" value="AGM15326.1"/>
    <property type="molecule type" value="Genomic_DNA"/>
</dbReference>
<protein>
    <submittedName>
        <fullName evidence="1">Type II DNA modification enzyme</fullName>
    </submittedName>
</protein>
<proteinExistence type="predicted"/>
<evidence type="ECO:0000313" key="2">
    <source>
        <dbReference type="Proteomes" id="UP000204225"/>
    </source>
</evidence>
<organism evidence="1 2">
    <name type="scientific">Phaeocystis globosa virus PgV-16T</name>
    <dbReference type="NCBI Taxonomy" id="3071227"/>
    <lineage>
        <taxon>Viruses</taxon>
        <taxon>Varidnaviria</taxon>
        <taxon>Bamfordvirae</taxon>
        <taxon>Nucleocytoviricota</taxon>
        <taxon>Megaviricetes</taxon>
        <taxon>Imitervirales</taxon>
        <taxon>Mesomimiviridae</taxon>
        <taxon>Tethysvirus</taxon>
        <taxon>Tethysvirus hollandense</taxon>
    </lineage>
</organism>
<reference evidence="1 2" key="1">
    <citation type="journal article" date="2013" name="Proc. Natl. Acad. Sci. U.S.A.">
        <title>Genome of Phaeocystis globosa virus PgV-16T highlights the common ancestry of the largest known DNA viruses infecting eukaryotes.</title>
        <authorList>
            <person name="Santini S."/>
            <person name="Jeudy S."/>
            <person name="Bartoli J."/>
            <person name="Poirot O."/>
            <person name="Lescot M."/>
            <person name="Abergel C."/>
            <person name="Barbe V."/>
            <person name="Wommack K.E."/>
            <person name="Noordeloos A.A."/>
            <person name="Brussaard C.P."/>
            <person name="Claverie J.M."/>
        </authorList>
    </citation>
    <scope>NUCLEOTIDE SEQUENCE [LARGE SCALE GENOMIC DNA]</scope>
    <source>
        <strain evidence="1 2">16T</strain>
    </source>
</reference>
<dbReference type="Proteomes" id="UP000204225">
    <property type="component" value="Segment"/>
</dbReference>
<evidence type="ECO:0000313" key="1">
    <source>
        <dbReference type="EMBL" id="AGM15326.1"/>
    </source>
</evidence>
<accession>A0AC59EWI3</accession>
<name>A0AC59EWI3_9VIRU</name>
<keyword evidence="2" id="KW-1185">Reference proteome</keyword>
<gene>
    <name evidence="1" type="ORF">PGCG_00014</name>
</gene>
<sequence>MTDTSKQNENGLDQFYTNPDVALRCYNKLAELVNINDYDIHLEPSAGSGSFFNIMDNIKKVGLDIEPTTDDVVKMDYFDYKPIAGKKYLVVGNPPFGRVSALAVKFFNKSAEFSNCIAFIIPRTFKRVSIQNKLNLNFKLIYNEDLPINPCCFTPIMTAKCCFQVWVKIDEPRVKTNYDKSHADFDFIKHGPKDKNNQPTPPNNCDFAMKAYGSNCGEIVDKELHLLRPKSWHWIKSNIDIQLLKKRFQQLDYSISKDTVRQDSLGQQELIYLYKLVYG</sequence>